<evidence type="ECO:0000256" key="1">
    <source>
        <dbReference type="ARBA" id="ARBA00023015"/>
    </source>
</evidence>
<protein>
    <submittedName>
        <fullName evidence="5">ANTAR domain-containing protein</fullName>
    </submittedName>
</protein>
<proteinExistence type="predicted"/>
<dbReference type="AlphaFoldDB" id="A0A1G8CIA3"/>
<dbReference type="InterPro" id="IPR029016">
    <property type="entry name" value="GAF-like_dom_sf"/>
</dbReference>
<evidence type="ECO:0000256" key="3">
    <source>
        <dbReference type="SAM" id="MobiDB-lite"/>
    </source>
</evidence>
<keyword evidence="2" id="KW-0804">Transcription</keyword>
<dbReference type="PROSITE" id="PS50921">
    <property type="entry name" value="ANTAR"/>
    <property type="match status" value="1"/>
</dbReference>
<dbReference type="STRING" id="399736.SAMN04489720_1299"/>
<dbReference type="Gene3D" id="1.10.10.10">
    <property type="entry name" value="Winged helix-like DNA-binding domain superfamily/Winged helix DNA-binding domain"/>
    <property type="match status" value="1"/>
</dbReference>
<gene>
    <name evidence="5" type="ORF">SAMN04489720_1299</name>
</gene>
<accession>A0A1G8CIA3</accession>
<feature type="domain" description="ANTAR" evidence="4">
    <location>
        <begin position="142"/>
        <end position="203"/>
    </location>
</feature>
<feature type="region of interest" description="Disordered" evidence="3">
    <location>
        <begin position="206"/>
        <end position="225"/>
    </location>
</feature>
<name>A0A1G8CIA3_9MICO</name>
<dbReference type="SMART" id="SM01012">
    <property type="entry name" value="ANTAR"/>
    <property type="match status" value="1"/>
</dbReference>
<organism evidence="5 6">
    <name type="scientific">Agrococcus jejuensis</name>
    <dbReference type="NCBI Taxonomy" id="399736"/>
    <lineage>
        <taxon>Bacteria</taxon>
        <taxon>Bacillati</taxon>
        <taxon>Actinomycetota</taxon>
        <taxon>Actinomycetes</taxon>
        <taxon>Micrococcales</taxon>
        <taxon>Microbacteriaceae</taxon>
        <taxon>Agrococcus</taxon>
    </lineage>
</organism>
<sequence>MSSAAGGPRHLSAAFVASMGLDGAAITTFASGPGAETMDASDAVSAGIDELQLDLGIGPGWDADARQTSVLVPDLAQDERWPALRDGCLALGSGALFAFPLAFGGMRIGAVTTYAVVPRTLDADQVARLAERSRSASMLLLLDTVREAERETSQNPRSRRTVHQATGMVLARFGLTPPDALALLQAHAFSVGSSVTQVAADIVEGRSRLLDPEPPATEEIGGELR</sequence>
<dbReference type="Gene3D" id="3.30.450.40">
    <property type="match status" value="1"/>
</dbReference>
<keyword evidence="1" id="KW-0805">Transcription regulation</keyword>
<keyword evidence="6" id="KW-1185">Reference proteome</keyword>
<dbReference type="SUPFAM" id="SSF55781">
    <property type="entry name" value="GAF domain-like"/>
    <property type="match status" value="1"/>
</dbReference>
<evidence type="ECO:0000313" key="6">
    <source>
        <dbReference type="Proteomes" id="UP000198822"/>
    </source>
</evidence>
<evidence type="ECO:0000259" key="4">
    <source>
        <dbReference type="PROSITE" id="PS50921"/>
    </source>
</evidence>
<dbReference type="Proteomes" id="UP000198822">
    <property type="component" value="Chromosome I"/>
</dbReference>
<evidence type="ECO:0000256" key="2">
    <source>
        <dbReference type="ARBA" id="ARBA00023163"/>
    </source>
</evidence>
<dbReference type="EMBL" id="LT629695">
    <property type="protein sequence ID" value="SDH45099.1"/>
    <property type="molecule type" value="Genomic_DNA"/>
</dbReference>
<dbReference type="GO" id="GO:0003723">
    <property type="term" value="F:RNA binding"/>
    <property type="evidence" value="ECO:0007669"/>
    <property type="project" value="InterPro"/>
</dbReference>
<dbReference type="InterPro" id="IPR005561">
    <property type="entry name" value="ANTAR"/>
</dbReference>
<dbReference type="InterPro" id="IPR036388">
    <property type="entry name" value="WH-like_DNA-bd_sf"/>
</dbReference>
<reference evidence="6" key="1">
    <citation type="submission" date="2016-10" db="EMBL/GenBank/DDBJ databases">
        <authorList>
            <person name="Varghese N."/>
            <person name="Submissions S."/>
        </authorList>
    </citation>
    <scope>NUCLEOTIDE SEQUENCE [LARGE SCALE GENOMIC DNA]</scope>
    <source>
        <strain evidence="6">DSM 22002</strain>
    </source>
</reference>
<dbReference type="Pfam" id="PF03861">
    <property type="entry name" value="ANTAR"/>
    <property type="match status" value="1"/>
</dbReference>
<evidence type="ECO:0000313" key="5">
    <source>
        <dbReference type="EMBL" id="SDH45099.1"/>
    </source>
</evidence>